<dbReference type="Gene3D" id="3.40.50.720">
    <property type="entry name" value="NAD(P)-binding Rossmann-like Domain"/>
    <property type="match status" value="1"/>
</dbReference>
<dbReference type="Proteomes" id="UP001235939">
    <property type="component" value="Chromosome 17"/>
</dbReference>
<dbReference type="InterPro" id="IPR032095">
    <property type="entry name" value="Sacchrp_dh-like_C"/>
</dbReference>
<evidence type="ECO:0000259" key="3">
    <source>
        <dbReference type="Pfam" id="PF16653"/>
    </source>
</evidence>
<feature type="domain" description="Saccharopine dehydrogenase NADP binding" evidence="2">
    <location>
        <begin position="124"/>
        <end position="240"/>
    </location>
</feature>
<evidence type="ECO:0000256" key="1">
    <source>
        <dbReference type="ARBA" id="ARBA00023002"/>
    </source>
</evidence>
<dbReference type="InterPro" id="IPR036291">
    <property type="entry name" value="NAD(P)-bd_dom_sf"/>
</dbReference>
<organism evidence="4 5">
    <name type="scientific">Cordylochernes scorpioides</name>
    <dbReference type="NCBI Taxonomy" id="51811"/>
    <lineage>
        <taxon>Eukaryota</taxon>
        <taxon>Metazoa</taxon>
        <taxon>Ecdysozoa</taxon>
        <taxon>Arthropoda</taxon>
        <taxon>Chelicerata</taxon>
        <taxon>Arachnida</taxon>
        <taxon>Pseudoscorpiones</taxon>
        <taxon>Cheliferoidea</taxon>
        <taxon>Chernetidae</taxon>
        <taxon>Cordylochernes</taxon>
    </lineage>
</organism>
<dbReference type="Gene3D" id="1.10.1870.10">
    <property type="entry name" value="Domain 3, Saccharopine reductase"/>
    <property type="match status" value="1"/>
</dbReference>
<evidence type="ECO:0000313" key="5">
    <source>
        <dbReference type="Proteomes" id="UP001235939"/>
    </source>
</evidence>
<dbReference type="InterPro" id="IPR005097">
    <property type="entry name" value="Sacchrp_dh_NADP-bd"/>
</dbReference>
<accession>A0ABY6LE45</accession>
<keyword evidence="5" id="KW-1185">Reference proteome</keyword>
<dbReference type="SUPFAM" id="SSF51735">
    <property type="entry name" value="NAD(P)-binding Rossmann-fold domains"/>
    <property type="match status" value="1"/>
</dbReference>
<dbReference type="Gene3D" id="3.30.360.10">
    <property type="entry name" value="Dihydrodipicolinate Reductase, domain 2"/>
    <property type="match status" value="1"/>
</dbReference>
<keyword evidence="1" id="KW-0560">Oxidoreductase</keyword>
<dbReference type="InterPro" id="IPR051168">
    <property type="entry name" value="AASS"/>
</dbReference>
<feature type="domain" description="Saccharopine dehydrogenase-like C-terminal" evidence="3">
    <location>
        <begin position="244"/>
        <end position="498"/>
    </location>
</feature>
<evidence type="ECO:0000313" key="4">
    <source>
        <dbReference type="EMBL" id="UYV78979.1"/>
    </source>
</evidence>
<dbReference type="PANTHER" id="PTHR11133:SF22">
    <property type="entry name" value="ALPHA-AMINOADIPIC SEMIALDEHYDE SYNTHASE, MITOCHONDRIAL"/>
    <property type="match status" value="1"/>
</dbReference>
<proteinExistence type="predicted"/>
<protein>
    <submittedName>
        <fullName evidence="4">AASS</fullName>
    </submittedName>
</protein>
<reference evidence="4 5" key="1">
    <citation type="submission" date="2022-01" db="EMBL/GenBank/DDBJ databases">
        <title>A chromosomal length assembly of Cordylochernes scorpioides.</title>
        <authorList>
            <person name="Zeh D."/>
            <person name="Zeh J."/>
        </authorList>
    </citation>
    <scope>NUCLEOTIDE SEQUENCE [LARGE SCALE GENOMIC DNA]</scope>
    <source>
        <strain evidence="4">IN4F17</strain>
        <tissue evidence="4">Whole Body</tissue>
    </source>
</reference>
<name>A0ABY6LE45_9ARAC</name>
<evidence type="ECO:0000259" key="2">
    <source>
        <dbReference type="Pfam" id="PF03435"/>
    </source>
</evidence>
<dbReference type="Pfam" id="PF03435">
    <property type="entry name" value="Sacchrp_dh_NADP"/>
    <property type="match status" value="1"/>
</dbReference>
<dbReference type="PANTHER" id="PTHR11133">
    <property type="entry name" value="SACCHAROPINE DEHYDROGENASE"/>
    <property type="match status" value="1"/>
</dbReference>
<sequence>MTQKLSRWVPHELSERKQERRLVAFSGPGVLVCSIDNMPTQLPREATDFFGDLLFPFVADFLRSDATKPLEDHKFSPIVNNAIIASNGQLTPNFQYIQELRKTSKECRSRQKAQSLAAASKKRVLVLGAGYVAAPLVEYLSRDKSTEVVIASALQQQGEALAAGQSNTECVVLDVVKRPETLEKLVAASDLVVSLLPYGLHPEVARSCIRHRVNMVTASYLTPAMRDLQSAAEEAGITIVNEVGLDPGIDHLLAMECFDNAKMNGGKITSFVSYCGGLPAPEHSENPLRYKFSWSPRGVLANTLAMAKYMQNGEVKEIPAGGALLDAVVPMDFLPGFNLEGFPNRDSLIYRDIYGIPSAHTVLRGTLRYQGFSRVVQGLHRLGLISAEPHPSLHPQGPEISWKEFLSTSLGHQGDLSVPNVRNLIYDTLGQDESLVVAMEQLGLIDEEPVNKMGSPLDTLTHLLANKLAFKPGEKDVIILRHNIEVEWPENKKVRDSYRPIDRKQLFTVNSL</sequence>
<gene>
    <name evidence="4" type="ORF">LAZ67_17000545</name>
</gene>
<dbReference type="EMBL" id="CP092879">
    <property type="protein sequence ID" value="UYV78979.1"/>
    <property type="molecule type" value="Genomic_DNA"/>
</dbReference>
<dbReference type="SUPFAM" id="SSF55347">
    <property type="entry name" value="Glyceraldehyde-3-phosphate dehydrogenase-like, C-terminal domain"/>
    <property type="match status" value="1"/>
</dbReference>
<dbReference type="Pfam" id="PF16653">
    <property type="entry name" value="Sacchrp_dh_C"/>
    <property type="match status" value="1"/>
</dbReference>